<keyword evidence="3" id="KW-1185">Reference proteome</keyword>
<protein>
    <submittedName>
        <fullName evidence="2">Uncharacterized protein</fullName>
    </submittedName>
</protein>
<evidence type="ECO:0000313" key="2">
    <source>
        <dbReference type="EMBL" id="MDK2593900.1"/>
    </source>
</evidence>
<dbReference type="RefSeq" id="WP_284136187.1">
    <property type="nucleotide sequence ID" value="NZ_JASJUT010000001.1"/>
</dbReference>
<dbReference type="Proteomes" id="UP001231915">
    <property type="component" value="Unassembled WGS sequence"/>
</dbReference>
<reference evidence="2 3" key="1">
    <citation type="submission" date="2023-05" db="EMBL/GenBank/DDBJ databases">
        <title>Pseudoalteromonas ardens sp. nov., Pseudoalteromonas obscura sp. nov., and Pseudoalteromonas umbrosa sp. nov., isolated from the coral Montipora capitata.</title>
        <authorList>
            <person name="Thomas E.M."/>
            <person name="Smith E.M."/>
            <person name="Papke E."/>
            <person name="Shlafstein M.D."/>
            <person name="Oline D.K."/>
            <person name="Videau P."/>
            <person name="Saw J.H."/>
            <person name="Strangman W.K."/>
            <person name="Ushijima B."/>
        </authorList>
    </citation>
    <scope>NUCLEOTIDE SEQUENCE [LARGE SCALE GENOMIC DNA]</scope>
    <source>
        <strain evidence="2 3">P94</strain>
    </source>
</reference>
<proteinExistence type="predicted"/>
<evidence type="ECO:0000256" key="1">
    <source>
        <dbReference type="SAM" id="SignalP"/>
    </source>
</evidence>
<accession>A0ABT7EF46</accession>
<feature type="chain" id="PRO_5045289820" evidence="1">
    <location>
        <begin position="23"/>
        <end position="154"/>
    </location>
</feature>
<feature type="signal peptide" evidence="1">
    <location>
        <begin position="1"/>
        <end position="22"/>
    </location>
</feature>
<organism evidence="2 3">
    <name type="scientific">Pseudoalteromonas obscura</name>
    <dbReference type="NCBI Taxonomy" id="3048491"/>
    <lineage>
        <taxon>Bacteria</taxon>
        <taxon>Pseudomonadati</taxon>
        <taxon>Pseudomonadota</taxon>
        <taxon>Gammaproteobacteria</taxon>
        <taxon>Alteromonadales</taxon>
        <taxon>Pseudoalteromonadaceae</taxon>
        <taxon>Pseudoalteromonas</taxon>
    </lineage>
</organism>
<gene>
    <name evidence="2" type="ORF">QNM18_02320</name>
</gene>
<evidence type="ECO:0000313" key="3">
    <source>
        <dbReference type="Proteomes" id="UP001231915"/>
    </source>
</evidence>
<dbReference type="EMBL" id="JASJUT010000001">
    <property type="protein sequence ID" value="MDK2593900.1"/>
    <property type="molecule type" value="Genomic_DNA"/>
</dbReference>
<name>A0ABT7EF46_9GAMM</name>
<sequence length="154" mass="17271">MTRAWHKAILFTGASLIFSGNAQTLNVSTENKTPQQIASSEQTFSYEFKLEIGDRVSYDVTATLVEGEPGEVIYYDAYSQPTYKIVLIGNIEKSEKLGIIGTVKHSIQKYAHGQWTELLAPEMTYRNKKRGALEVYNDDMLRISLSGIVDAENL</sequence>
<keyword evidence="1" id="KW-0732">Signal</keyword>
<comment type="caution">
    <text evidence="2">The sequence shown here is derived from an EMBL/GenBank/DDBJ whole genome shotgun (WGS) entry which is preliminary data.</text>
</comment>